<dbReference type="Proteomes" id="UP001589627">
    <property type="component" value="Unassembled WGS sequence"/>
</dbReference>
<keyword evidence="17" id="KW-0472">Membrane</keyword>
<comment type="cofactor">
    <cofactor evidence="2">
        <name>[4Fe-4S] cluster</name>
        <dbReference type="ChEBI" id="CHEBI:49883"/>
    </cofactor>
</comment>
<keyword evidence="16" id="KW-0175">Coiled coil</keyword>
<keyword evidence="10 19" id="KW-0418">Kinase</keyword>
<feature type="domain" description="Histidine kinase" evidence="18">
    <location>
        <begin position="316"/>
        <end position="400"/>
    </location>
</feature>
<dbReference type="SUPFAM" id="SSF55874">
    <property type="entry name" value="ATPase domain of HSP90 chaperone/DNA topoisomerase II/histidine kinase"/>
    <property type="match status" value="1"/>
</dbReference>
<organism evidence="19 20">
    <name type="scientific">Actinoallomurus acaciae</name>
    <dbReference type="NCBI Taxonomy" id="502577"/>
    <lineage>
        <taxon>Bacteria</taxon>
        <taxon>Bacillati</taxon>
        <taxon>Actinomycetota</taxon>
        <taxon>Actinomycetes</taxon>
        <taxon>Streptosporangiales</taxon>
        <taxon>Thermomonosporaceae</taxon>
        <taxon>Actinoallomurus</taxon>
    </lineage>
</organism>
<feature type="coiled-coil region" evidence="16">
    <location>
        <begin position="173"/>
        <end position="200"/>
    </location>
</feature>
<keyword evidence="8" id="KW-0808">Transferase</keyword>
<comment type="function">
    <text evidence="14">Member of the two-component regulatory system NreB/NreC involved in the control of dissimilatory nitrate/nitrite reduction in response to oxygen. NreB functions as a direct oxygen sensor histidine kinase which is autophosphorylated, in the absence of oxygen, probably at the conserved histidine residue, and transfers its phosphate group probably to a conserved aspartate residue of NreC. NreB/NreC activates the expression of the nitrate (narGHJI) and nitrite (nir) reductase operons, as well as the putative nitrate transporter gene narT.</text>
</comment>
<dbReference type="PANTHER" id="PTHR24421:SF62">
    <property type="entry name" value="SENSORY TRANSDUCTION HISTIDINE KINASE"/>
    <property type="match status" value="1"/>
</dbReference>
<gene>
    <name evidence="19" type="ORF">ACFFNX_05245</name>
</gene>
<dbReference type="PANTHER" id="PTHR24421">
    <property type="entry name" value="NITRATE/NITRITE SENSOR PROTEIN NARX-RELATED"/>
    <property type="match status" value="1"/>
</dbReference>
<evidence type="ECO:0000256" key="6">
    <source>
        <dbReference type="ARBA" id="ARBA00022485"/>
    </source>
</evidence>
<keyword evidence="6" id="KW-0004">4Fe-4S</keyword>
<feature type="transmembrane region" description="Helical" evidence="17">
    <location>
        <begin position="52"/>
        <end position="70"/>
    </location>
</feature>
<evidence type="ECO:0000256" key="10">
    <source>
        <dbReference type="ARBA" id="ARBA00022777"/>
    </source>
</evidence>
<evidence type="ECO:0000256" key="16">
    <source>
        <dbReference type="SAM" id="Coils"/>
    </source>
</evidence>
<dbReference type="PIRSF" id="PIRSF037434">
    <property type="entry name" value="STHK_ChrS"/>
    <property type="match status" value="1"/>
</dbReference>
<dbReference type="InterPro" id="IPR011712">
    <property type="entry name" value="Sig_transdc_His_kin_sub3_dim/P"/>
</dbReference>
<comment type="catalytic activity">
    <reaction evidence="1">
        <text>ATP + protein L-histidine = ADP + protein N-phospho-L-histidine.</text>
        <dbReference type="EC" id="2.7.13.3"/>
    </reaction>
</comment>
<keyword evidence="11" id="KW-0408">Iron</keyword>
<dbReference type="RefSeq" id="WP_378196000.1">
    <property type="nucleotide sequence ID" value="NZ_JBHLZP010000022.1"/>
</dbReference>
<evidence type="ECO:0000313" key="19">
    <source>
        <dbReference type="EMBL" id="MFB9831593.1"/>
    </source>
</evidence>
<dbReference type="InterPro" id="IPR005467">
    <property type="entry name" value="His_kinase_dom"/>
</dbReference>
<proteinExistence type="predicted"/>
<evidence type="ECO:0000256" key="11">
    <source>
        <dbReference type="ARBA" id="ARBA00023004"/>
    </source>
</evidence>
<evidence type="ECO:0000256" key="5">
    <source>
        <dbReference type="ARBA" id="ARBA00017322"/>
    </source>
</evidence>
<accession>A0ABV5Y986</accession>
<evidence type="ECO:0000259" key="18">
    <source>
        <dbReference type="PROSITE" id="PS50109"/>
    </source>
</evidence>
<keyword evidence="9" id="KW-0479">Metal-binding</keyword>
<keyword evidence="17" id="KW-1133">Transmembrane helix</keyword>
<dbReference type="PRINTS" id="PR00344">
    <property type="entry name" value="BCTRLSENSOR"/>
</dbReference>
<dbReference type="InterPro" id="IPR004358">
    <property type="entry name" value="Sig_transdc_His_kin-like_C"/>
</dbReference>
<evidence type="ECO:0000256" key="13">
    <source>
        <dbReference type="ARBA" id="ARBA00023014"/>
    </source>
</evidence>
<evidence type="ECO:0000256" key="12">
    <source>
        <dbReference type="ARBA" id="ARBA00023012"/>
    </source>
</evidence>
<evidence type="ECO:0000256" key="4">
    <source>
        <dbReference type="ARBA" id="ARBA00012438"/>
    </source>
</evidence>
<dbReference type="PROSITE" id="PS50109">
    <property type="entry name" value="HIS_KIN"/>
    <property type="match status" value="1"/>
</dbReference>
<dbReference type="InterPro" id="IPR017205">
    <property type="entry name" value="Sig_transdc_His_kinase_ChrS"/>
</dbReference>
<dbReference type="GO" id="GO:0016301">
    <property type="term" value="F:kinase activity"/>
    <property type="evidence" value="ECO:0007669"/>
    <property type="project" value="UniProtKB-KW"/>
</dbReference>
<name>A0ABV5Y986_9ACTN</name>
<evidence type="ECO:0000256" key="2">
    <source>
        <dbReference type="ARBA" id="ARBA00001966"/>
    </source>
</evidence>
<sequence>MPDDLPLEATRRRMIGDDAWELGLRRWEAYFALVLASTVIYVTWVNGSWPEGAVATVLLVAMVPWYLFLGRRLLGVHRSGPLPYLYIAGLIVLSAGASLASPQSALILFALSPQCFMISEWWLGSIAVVLLNLAPAARFVRSEHSAGSITSFVIWIVVTITFSVFFGLWVERIIRQSTERRELIEQLEATRAELAEMSRETGVMAERERLAAEIHDTLAQGFTSILMLLQAAEPRIDSDPGEARRQLGLAVRTARENLAEARALVAAVPPAALGESSLDEAVRRLSDRLGEELDVDTECVVSGEPRRLAARTEVVLLRTAQEGLANVRKHAKAGRVEITLDYGEAAVRLEVRDDGRGFDPATASGFGLRGMRERAGQVDGSLRVASRPGEGTSIIVEVPA</sequence>
<feature type="transmembrane region" description="Helical" evidence="17">
    <location>
        <begin position="121"/>
        <end position="140"/>
    </location>
</feature>
<evidence type="ECO:0000313" key="20">
    <source>
        <dbReference type="Proteomes" id="UP001589627"/>
    </source>
</evidence>
<dbReference type="CDD" id="cd16917">
    <property type="entry name" value="HATPase_UhpB-NarQ-NarX-like"/>
    <property type="match status" value="1"/>
</dbReference>
<evidence type="ECO:0000256" key="8">
    <source>
        <dbReference type="ARBA" id="ARBA00022679"/>
    </source>
</evidence>
<evidence type="ECO:0000256" key="9">
    <source>
        <dbReference type="ARBA" id="ARBA00022723"/>
    </source>
</evidence>
<reference evidence="19 20" key="1">
    <citation type="submission" date="2024-09" db="EMBL/GenBank/DDBJ databases">
        <authorList>
            <person name="Sun Q."/>
            <person name="Mori K."/>
        </authorList>
    </citation>
    <scope>NUCLEOTIDE SEQUENCE [LARGE SCALE GENOMIC DNA]</scope>
    <source>
        <strain evidence="19 20">TBRC 0563</strain>
    </source>
</reference>
<comment type="caution">
    <text evidence="19">The sequence shown here is derived from an EMBL/GenBank/DDBJ whole genome shotgun (WGS) entry which is preliminary data.</text>
</comment>
<dbReference type="Gene3D" id="3.30.565.10">
    <property type="entry name" value="Histidine kinase-like ATPase, C-terminal domain"/>
    <property type="match status" value="1"/>
</dbReference>
<keyword evidence="20" id="KW-1185">Reference proteome</keyword>
<dbReference type="EMBL" id="JBHLZP010000022">
    <property type="protein sequence ID" value="MFB9831593.1"/>
    <property type="molecule type" value="Genomic_DNA"/>
</dbReference>
<dbReference type="InterPro" id="IPR036890">
    <property type="entry name" value="HATPase_C_sf"/>
</dbReference>
<comment type="subcellular location">
    <subcellularLocation>
        <location evidence="3">Cytoplasm</location>
    </subcellularLocation>
</comment>
<dbReference type="Pfam" id="PF02518">
    <property type="entry name" value="HATPase_c"/>
    <property type="match status" value="1"/>
</dbReference>
<feature type="transmembrane region" description="Helical" evidence="17">
    <location>
        <begin position="82"/>
        <end position="101"/>
    </location>
</feature>
<dbReference type="InterPro" id="IPR003594">
    <property type="entry name" value="HATPase_dom"/>
</dbReference>
<keyword evidence="7" id="KW-0963">Cytoplasm</keyword>
<dbReference type="EC" id="2.7.13.3" evidence="4"/>
<keyword evidence="12" id="KW-0902">Two-component regulatory system</keyword>
<evidence type="ECO:0000256" key="3">
    <source>
        <dbReference type="ARBA" id="ARBA00004496"/>
    </source>
</evidence>
<keyword evidence="17" id="KW-0812">Transmembrane</keyword>
<evidence type="ECO:0000256" key="17">
    <source>
        <dbReference type="SAM" id="Phobius"/>
    </source>
</evidence>
<evidence type="ECO:0000256" key="1">
    <source>
        <dbReference type="ARBA" id="ARBA00000085"/>
    </source>
</evidence>
<evidence type="ECO:0000256" key="14">
    <source>
        <dbReference type="ARBA" id="ARBA00024827"/>
    </source>
</evidence>
<protein>
    <recommendedName>
        <fullName evidence="5">Oxygen sensor histidine kinase NreB</fullName>
        <ecNumber evidence="4">2.7.13.3</ecNumber>
    </recommendedName>
    <alternativeName>
        <fullName evidence="15">Nitrogen regulation protein B</fullName>
    </alternativeName>
</protein>
<dbReference type="Gene3D" id="1.20.5.1930">
    <property type="match status" value="1"/>
</dbReference>
<dbReference type="InterPro" id="IPR050482">
    <property type="entry name" value="Sensor_HK_TwoCompSys"/>
</dbReference>
<keyword evidence="13" id="KW-0411">Iron-sulfur</keyword>
<evidence type="ECO:0000256" key="15">
    <source>
        <dbReference type="ARBA" id="ARBA00030800"/>
    </source>
</evidence>
<feature type="transmembrane region" description="Helical" evidence="17">
    <location>
        <begin position="152"/>
        <end position="170"/>
    </location>
</feature>
<dbReference type="Pfam" id="PF07730">
    <property type="entry name" value="HisKA_3"/>
    <property type="match status" value="1"/>
</dbReference>
<dbReference type="SMART" id="SM00387">
    <property type="entry name" value="HATPase_c"/>
    <property type="match status" value="1"/>
</dbReference>
<evidence type="ECO:0000256" key="7">
    <source>
        <dbReference type="ARBA" id="ARBA00022490"/>
    </source>
</evidence>